<sequence>MTEQQRFYEVKCIQRYFLMRDVMIENNLDRIMYLDTDVMLYVQPDELFLKIIAEAKFVPEIVLSTEIHSKAPAYVSIWSLAGITAICKFILQTLRNNPKYYFNDMILTSLYYEKYVGSKLKFNLDGAETPSSVAIIRDLPSREYGLNLREFHLPLIFDWKFHGEETTFLLLPKEPHPRDPDMPVIGKRVFFCKNIPLLYDLRTQQFAAVGTLHMRGEMKDNCEFYRPWILDTPCVCNDLLCLKCLSIDEFQQEMPEIGRLFEEQCAAMSTVIEQEDEEELESELY</sequence>
<evidence type="ECO:0000313" key="2">
    <source>
        <dbReference type="EMBL" id="CAE0032980.1"/>
    </source>
</evidence>
<reference evidence="1" key="1">
    <citation type="submission" date="2021-01" db="EMBL/GenBank/DDBJ databases">
        <authorList>
            <person name="Corre E."/>
            <person name="Pelletier E."/>
            <person name="Niang G."/>
            <person name="Scheremetjew M."/>
            <person name="Finn R."/>
            <person name="Kale V."/>
            <person name="Holt S."/>
            <person name="Cochrane G."/>
            <person name="Meng A."/>
            <person name="Brown T."/>
            <person name="Cohen L."/>
        </authorList>
    </citation>
    <scope>NUCLEOTIDE SEQUENCE</scope>
    <source>
        <strain evidence="1">CCMP 769</strain>
    </source>
</reference>
<proteinExistence type="predicted"/>
<evidence type="ECO:0000313" key="3">
    <source>
        <dbReference type="EMBL" id="CAE0032982.1"/>
    </source>
</evidence>
<dbReference type="EMBL" id="HBHW01001145">
    <property type="protein sequence ID" value="CAE0032982.1"/>
    <property type="molecule type" value="Transcribed_RNA"/>
</dbReference>
<organism evidence="1">
    <name type="scientific">Rhodosorus marinus</name>
    <dbReference type="NCBI Taxonomy" id="101924"/>
    <lineage>
        <taxon>Eukaryota</taxon>
        <taxon>Rhodophyta</taxon>
        <taxon>Stylonematophyceae</taxon>
        <taxon>Stylonematales</taxon>
        <taxon>Stylonemataceae</taxon>
        <taxon>Rhodosorus</taxon>
    </lineage>
</organism>
<evidence type="ECO:0000313" key="1">
    <source>
        <dbReference type="EMBL" id="CAE0032979.1"/>
    </source>
</evidence>
<name>A0A7S2Z9E9_9RHOD</name>
<evidence type="ECO:0000313" key="4">
    <source>
        <dbReference type="EMBL" id="CAE0032987.1"/>
    </source>
</evidence>
<dbReference type="EMBL" id="HBHW01001143">
    <property type="protein sequence ID" value="CAE0032980.1"/>
    <property type="molecule type" value="Transcribed_RNA"/>
</dbReference>
<protein>
    <recommendedName>
        <fullName evidence="5">Nucleotide-diphospho-sugar transferase domain-containing protein</fullName>
    </recommendedName>
</protein>
<accession>A0A7S2Z9E9</accession>
<evidence type="ECO:0008006" key="5">
    <source>
        <dbReference type="Google" id="ProtNLM"/>
    </source>
</evidence>
<dbReference type="AlphaFoldDB" id="A0A7S2Z9E9"/>
<gene>
    <name evidence="1" type="ORF">RMAR00112_LOCUS919</name>
    <name evidence="2" type="ORF">RMAR00112_LOCUS920</name>
    <name evidence="3" type="ORF">RMAR00112_LOCUS922</name>
    <name evidence="4" type="ORF">RMAR00112_LOCUS927</name>
</gene>
<dbReference type="EMBL" id="HBHW01001150">
    <property type="protein sequence ID" value="CAE0032987.1"/>
    <property type="molecule type" value="Transcribed_RNA"/>
</dbReference>
<dbReference type="EMBL" id="HBHW01001142">
    <property type="protein sequence ID" value="CAE0032979.1"/>
    <property type="molecule type" value="Transcribed_RNA"/>
</dbReference>